<dbReference type="PANTHER" id="PTHR34478:SF2">
    <property type="entry name" value="MEMBRANE PROTEIN"/>
    <property type="match status" value="1"/>
</dbReference>
<dbReference type="GO" id="GO:0016020">
    <property type="term" value="C:membrane"/>
    <property type="evidence" value="ECO:0007669"/>
    <property type="project" value="UniProtKB-SubCell"/>
</dbReference>
<keyword evidence="4" id="KW-1133">Transmembrane helix</keyword>
<comment type="similarity">
    <text evidence="2">Belongs to the LemA family.</text>
</comment>
<dbReference type="InterPro" id="IPR007156">
    <property type="entry name" value="MamQ_LemA"/>
</dbReference>
<dbReference type="PANTHER" id="PTHR34478">
    <property type="entry name" value="PROTEIN LEMA"/>
    <property type="match status" value="1"/>
</dbReference>
<organism evidence="6 7">
    <name type="scientific">Pedobacter antarcticus</name>
    <dbReference type="NCBI Taxonomy" id="34086"/>
    <lineage>
        <taxon>Bacteria</taxon>
        <taxon>Pseudomonadati</taxon>
        <taxon>Bacteroidota</taxon>
        <taxon>Sphingobacteriia</taxon>
        <taxon>Sphingobacteriales</taxon>
        <taxon>Sphingobacteriaceae</taxon>
        <taxon>Pedobacter</taxon>
    </lineage>
</organism>
<dbReference type="AlphaFoldDB" id="A0A1I2ICR8"/>
<dbReference type="InterPro" id="IPR023353">
    <property type="entry name" value="LemA-like_dom_sf"/>
</dbReference>
<evidence type="ECO:0000256" key="5">
    <source>
        <dbReference type="ARBA" id="ARBA00023136"/>
    </source>
</evidence>
<evidence type="ECO:0000256" key="4">
    <source>
        <dbReference type="ARBA" id="ARBA00022989"/>
    </source>
</evidence>
<evidence type="ECO:0000313" key="6">
    <source>
        <dbReference type="EMBL" id="SFF38331.1"/>
    </source>
</evidence>
<evidence type="ECO:0000256" key="1">
    <source>
        <dbReference type="ARBA" id="ARBA00004167"/>
    </source>
</evidence>
<dbReference type="STRING" id="34086.SAMN04488084_11739"/>
<dbReference type="SUPFAM" id="SSF140478">
    <property type="entry name" value="LemA-like"/>
    <property type="match status" value="1"/>
</dbReference>
<dbReference type="PROSITE" id="PS51257">
    <property type="entry name" value="PROKAR_LIPOPROTEIN"/>
    <property type="match status" value="1"/>
</dbReference>
<proteinExistence type="inferred from homology"/>
<sequence>MIKMKRGVLVVIAALFFTTMFSSCGYNSMVNLDENVKTKWNQVETQYQRRSDLIPNLVSTVKGAAKFEQSTLTAVVEARSKASQIKVNPDDLSPENIEKFQAAQGQIGQALSRLMVLTENYPELKATQQFSDLSVQLEGTENRIAVARKDFNDAVQAYNVKVRSFPNNLTAGMFGFKQKAGFKAEAGAENAPKVEF</sequence>
<accession>A0A1I2ICR8</accession>
<keyword evidence="3" id="KW-0812">Transmembrane</keyword>
<dbReference type="Pfam" id="PF04011">
    <property type="entry name" value="LemA"/>
    <property type="match status" value="1"/>
</dbReference>
<dbReference type="Gene3D" id="1.20.1440.20">
    <property type="entry name" value="LemA-like domain"/>
    <property type="match status" value="1"/>
</dbReference>
<dbReference type="Proteomes" id="UP000183129">
    <property type="component" value="Unassembled WGS sequence"/>
</dbReference>
<reference evidence="6 7" key="1">
    <citation type="submission" date="2016-10" db="EMBL/GenBank/DDBJ databases">
        <authorList>
            <person name="de Groot N.N."/>
        </authorList>
    </citation>
    <scope>NUCLEOTIDE SEQUENCE [LARGE SCALE GENOMIC DNA]</scope>
    <source>
        <strain evidence="6 7">ATCC 51969</strain>
    </source>
</reference>
<comment type="subcellular location">
    <subcellularLocation>
        <location evidence="1">Membrane</location>
        <topology evidence="1">Single-pass membrane protein</topology>
    </subcellularLocation>
</comment>
<evidence type="ECO:0000256" key="3">
    <source>
        <dbReference type="ARBA" id="ARBA00022692"/>
    </source>
</evidence>
<gene>
    <name evidence="6" type="ORF">SAMN03003324_03605</name>
</gene>
<protein>
    <submittedName>
        <fullName evidence="6">LemA protein</fullName>
    </submittedName>
</protein>
<keyword evidence="5" id="KW-0472">Membrane</keyword>
<name>A0A1I2ICR8_9SPHI</name>
<dbReference type="EMBL" id="FONS01000011">
    <property type="protein sequence ID" value="SFF38331.1"/>
    <property type="molecule type" value="Genomic_DNA"/>
</dbReference>
<evidence type="ECO:0000256" key="2">
    <source>
        <dbReference type="ARBA" id="ARBA00008854"/>
    </source>
</evidence>
<evidence type="ECO:0000313" key="7">
    <source>
        <dbReference type="Proteomes" id="UP000183129"/>
    </source>
</evidence>